<feature type="transmembrane region" description="Helical" evidence="1">
    <location>
        <begin position="63"/>
        <end position="79"/>
    </location>
</feature>
<evidence type="ECO:0000313" key="3">
    <source>
        <dbReference type="Proteomes" id="UP000078200"/>
    </source>
</evidence>
<protein>
    <submittedName>
        <fullName evidence="2">Uncharacterized protein</fullName>
    </submittedName>
</protein>
<keyword evidence="3" id="KW-1185">Reference proteome</keyword>
<dbReference type="EnsemblMetazoa" id="GAUT050178-RA">
    <property type="protein sequence ID" value="GAUT050178-PA"/>
    <property type="gene ID" value="GAUT050178"/>
</dbReference>
<keyword evidence="1" id="KW-0472">Membrane</keyword>
<proteinExistence type="predicted"/>
<reference evidence="2" key="1">
    <citation type="submission" date="2020-05" db="UniProtKB">
        <authorList>
            <consortium name="EnsemblMetazoa"/>
        </authorList>
    </citation>
    <scope>IDENTIFICATION</scope>
    <source>
        <strain evidence="2">TTRI</strain>
    </source>
</reference>
<accession>A0A1A9VWR1</accession>
<dbReference type="AlphaFoldDB" id="A0A1A9VWR1"/>
<keyword evidence="1" id="KW-0812">Transmembrane</keyword>
<sequence length="105" mass="12528">MSVGPRRSASCLQAAKLKIENLKRRFSYTEVNRKRECLVNTAGMVRMFPRQVLQYDAHRSGQLLLLLLLFLFYNLYHVWNSNKYLLLRLWNLLHLSSWFLCASRH</sequence>
<dbReference type="VEuPathDB" id="VectorBase:GAUT050178"/>
<organism evidence="2 3">
    <name type="scientific">Glossina austeni</name>
    <name type="common">Savannah tsetse fly</name>
    <dbReference type="NCBI Taxonomy" id="7395"/>
    <lineage>
        <taxon>Eukaryota</taxon>
        <taxon>Metazoa</taxon>
        <taxon>Ecdysozoa</taxon>
        <taxon>Arthropoda</taxon>
        <taxon>Hexapoda</taxon>
        <taxon>Insecta</taxon>
        <taxon>Pterygota</taxon>
        <taxon>Neoptera</taxon>
        <taxon>Endopterygota</taxon>
        <taxon>Diptera</taxon>
        <taxon>Brachycera</taxon>
        <taxon>Muscomorpha</taxon>
        <taxon>Hippoboscoidea</taxon>
        <taxon>Glossinidae</taxon>
        <taxon>Glossina</taxon>
    </lineage>
</organism>
<keyword evidence="1" id="KW-1133">Transmembrane helix</keyword>
<dbReference type="Proteomes" id="UP000078200">
    <property type="component" value="Unassembled WGS sequence"/>
</dbReference>
<evidence type="ECO:0000313" key="2">
    <source>
        <dbReference type="EnsemblMetazoa" id="GAUT050178-PA"/>
    </source>
</evidence>
<name>A0A1A9VWR1_GLOAU</name>
<evidence type="ECO:0000256" key="1">
    <source>
        <dbReference type="SAM" id="Phobius"/>
    </source>
</evidence>